<dbReference type="GO" id="GO:0019825">
    <property type="term" value="F:oxygen binding"/>
    <property type="evidence" value="ECO:0007669"/>
    <property type="project" value="InterPro"/>
</dbReference>
<dbReference type="EMBL" id="CP054836">
    <property type="protein sequence ID" value="QKV17711.1"/>
    <property type="molecule type" value="Genomic_DNA"/>
</dbReference>
<dbReference type="KEGG" id="orm:HTY61_04120"/>
<proteinExistence type="predicted"/>
<dbReference type="CDD" id="cd08916">
    <property type="entry name" value="TrHb3_P"/>
    <property type="match status" value="1"/>
</dbReference>
<dbReference type="AlphaFoldDB" id="A0A6N1V9M7"/>
<name>A0A6N1V9M7_9HYPH</name>
<keyword evidence="2" id="KW-1185">Reference proteome</keyword>
<dbReference type="InterPro" id="IPR009050">
    <property type="entry name" value="Globin-like_sf"/>
</dbReference>
<dbReference type="RefSeq" id="WP_175275608.1">
    <property type="nucleotide sequence ID" value="NZ_CP054836.1"/>
</dbReference>
<gene>
    <name evidence="1" type="ORF">HTY61_04120</name>
</gene>
<dbReference type="Gene3D" id="1.10.490.10">
    <property type="entry name" value="Globins"/>
    <property type="match status" value="1"/>
</dbReference>
<evidence type="ECO:0000313" key="1">
    <source>
        <dbReference type="EMBL" id="QKV17711.1"/>
    </source>
</evidence>
<sequence length="146" mass="16613">MTDTDLAARPPRVPEPHFATVTREQVSRLVDDFYGEIRKDPRLGPVFDGVIGDNWPAHLARMKQFWRSVLLKTAEYSGRPVPAHMGIPDLREDDFRIWLETFETTANSVFEPEAAPHVVAAARRIAASLWLARFGSPFTQVPDWSR</sequence>
<dbReference type="SUPFAM" id="SSF46458">
    <property type="entry name" value="Globin-like"/>
    <property type="match status" value="1"/>
</dbReference>
<accession>A0A6N1V9M7</accession>
<dbReference type="Proteomes" id="UP000509367">
    <property type="component" value="Chromosome"/>
</dbReference>
<evidence type="ECO:0000313" key="2">
    <source>
        <dbReference type="Proteomes" id="UP000509367"/>
    </source>
</evidence>
<dbReference type="GO" id="GO:0020037">
    <property type="term" value="F:heme binding"/>
    <property type="evidence" value="ECO:0007669"/>
    <property type="project" value="InterPro"/>
</dbReference>
<dbReference type="InterPro" id="IPR012292">
    <property type="entry name" value="Globin/Proto"/>
</dbReference>
<reference evidence="1 2" key="1">
    <citation type="submission" date="2020-06" db="EMBL/GenBank/DDBJ databases">
        <title>Oricola thermophila sp. nov. isolated from a tidal sediments.</title>
        <authorList>
            <person name="Kwon K.K."/>
            <person name="Yang S.-H."/>
            <person name="Park M.-J."/>
        </authorList>
    </citation>
    <scope>NUCLEOTIDE SEQUENCE [LARGE SCALE GENOMIC DNA]</scope>
    <source>
        <strain evidence="1 2">MEBiC13590</strain>
    </source>
</reference>
<organism evidence="1 2">
    <name type="scientific">Oricola thermophila</name>
    <dbReference type="NCBI Taxonomy" id="2742145"/>
    <lineage>
        <taxon>Bacteria</taxon>
        <taxon>Pseudomonadati</taxon>
        <taxon>Pseudomonadota</taxon>
        <taxon>Alphaproteobacteria</taxon>
        <taxon>Hyphomicrobiales</taxon>
        <taxon>Ahrensiaceae</taxon>
        <taxon>Oricola</taxon>
    </lineage>
</organism>
<protein>
    <submittedName>
        <fullName evidence="1">Group III truncated hemoglobin</fullName>
    </submittedName>
</protein>